<evidence type="ECO:0000313" key="2">
    <source>
        <dbReference type="EMBL" id="RFU15785.1"/>
    </source>
</evidence>
<dbReference type="Proteomes" id="UP000264702">
    <property type="component" value="Unassembled WGS sequence"/>
</dbReference>
<evidence type="ECO:0000313" key="3">
    <source>
        <dbReference type="Proteomes" id="UP000264702"/>
    </source>
</evidence>
<evidence type="ECO:0000259" key="1">
    <source>
        <dbReference type="Pfam" id="PF06283"/>
    </source>
</evidence>
<name>A0A372ILN5_9BACT</name>
<keyword evidence="3" id="KW-1185">Reference proteome</keyword>
<dbReference type="Gene3D" id="3.40.50.880">
    <property type="match status" value="1"/>
</dbReference>
<dbReference type="PANTHER" id="PTHR40469:SF2">
    <property type="entry name" value="GALACTOSE-BINDING DOMAIN-LIKE SUPERFAMILY PROTEIN"/>
    <property type="match status" value="1"/>
</dbReference>
<dbReference type="Pfam" id="PF06283">
    <property type="entry name" value="ThuA"/>
    <property type="match status" value="1"/>
</dbReference>
<dbReference type="SUPFAM" id="SSF52317">
    <property type="entry name" value="Class I glutamine amidotransferase-like"/>
    <property type="match status" value="1"/>
</dbReference>
<protein>
    <submittedName>
        <fullName evidence="2">ThuA domain-containing protein</fullName>
    </submittedName>
</protein>
<dbReference type="EMBL" id="QVQT01000005">
    <property type="protein sequence ID" value="RFU15785.1"/>
    <property type="molecule type" value="Genomic_DNA"/>
</dbReference>
<dbReference type="InterPro" id="IPR029062">
    <property type="entry name" value="Class_I_gatase-like"/>
</dbReference>
<dbReference type="AlphaFoldDB" id="A0A372ILN5"/>
<accession>A0A372ILN5</accession>
<dbReference type="PANTHER" id="PTHR40469">
    <property type="entry name" value="SECRETED GLYCOSYL HYDROLASE"/>
    <property type="match status" value="1"/>
</dbReference>
<gene>
    <name evidence="2" type="ORF">D0Y96_15175</name>
</gene>
<feature type="domain" description="ThuA-like" evidence="1">
    <location>
        <begin position="67"/>
        <end position="312"/>
    </location>
</feature>
<reference evidence="2 3" key="1">
    <citation type="submission" date="2018-08" db="EMBL/GenBank/DDBJ databases">
        <title>Acidipila sp. 4G-K13, an acidobacterium isolated from forest soil.</title>
        <authorList>
            <person name="Gao Z.-H."/>
            <person name="Qiu L.-H."/>
        </authorList>
    </citation>
    <scope>NUCLEOTIDE SEQUENCE [LARGE SCALE GENOMIC DNA]</scope>
    <source>
        <strain evidence="2 3">4G-K13</strain>
    </source>
</reference>
<dbReference type="InterPro" id="IPR029010">
    <property type="entry name" value="ThuA-like"/>
</dbReference>
<organism evidence="2 3">
    <name type="scientific">Paracidobacterium acidisoli</name>
    <dbReference type="NCBI Taxonomy" id="2303751"/>
    <lineage>
        <taxon>Bacteria</taxon>
        <taxon>Pseudomonadati</taxon>
        <taxon>Acidobacteriota</taxon>
        <taxon>Terriglobia</taxon>
        <taxon>Terriglobales</taxon>
        <taxon>Acidobacteriaceae</taxon>
        <taxon>Paracidobacterium</taxon>
    </lineage>
</organism>
<sequence>MDRRNFFKGAIAAASATAIGGTALYGQQKPAPDLLAHDNAASRPPDDPWPGKKKILAIADPEEWYSSPGYHHDAASHTLATVERLGRESGAWVTIIRTDMRLLTKQPIPGFNVRNLNNFDAVFYMGEGPWNITDQQKADLLSFVHDDGKGFIAGHAGNGGHLLLWPEYAQMIGGNLIGEFPTASMPIILEDPSFPGVQGFPREFNFKDQFTIVGPNYSRDVDHVIMRMDATKFPQVFSQLRPEGDFNRPVSLEKYRANFERLAALRTDGDFPIVWARNYGKGRVWYSTIGHLEESLDDHRVQEMYIGAIKWALGLENADITPRPFPGK</sequence>
<comment type="caution">
    <text evidence="2">The sequence shown here is derived from an EMBL/GenBank/DDBJ whole genome shotgun (WGS) entry which is preliminary data.</text>
</comment>
<proteinExistence type="predicted"/>